<proteinExistence type="predicted"/>
<dbReference type="AlphaFoldDB" id="A0AAV3UTR4"/>
<evidence type="ECO:0000313" key="2">
    <source>
        <dbReference type="Proteomes" id="UP000006320"/>
    </source>
</evidence>
<evidence type="ECO:0000313" key="1">
    <source>
        <dbReference type="EMBL" id="GAC08491.1"/>
    </source>
</evidence>
<name>A0AAV3UTR4_9ALTE</name>
<sequence length="70" mass="7971">MDKCSSVLVASCLDLWATIENKTVVEQKTIENHFEQKQTDLDSAQWLTSTAELEKHFCYAAAQMMRMGSK</sequence>
<gene>
    <name evidence="1" type="ORF">GCHA_0528</name>
</gene>
<comment type="caution">
    <text evidence="1">The sequence shown here is derived from an EMBL/GenBank/DDBJ whole genome shotgun (WGS) entry which is preliminary data.</text>
</comment>
<protein>
    <submittedName>
        <fullName evidence="1">Uncharacterized protein</fullName>
    </submittedName>
</protein>
<accession>A0AAV3UTR4</accession>
<dbReference type="EMBL" id="BAEM01000007">
    <property type="protein sequence ID" value="GAC08491.1"/>
    <property type="molecule type" value="Genomic_DNA"/>
</dbReference>
<organism evidence="1 2">
    <name type="scientific">Paraglaciecola chathamensis S18K6</name>
    <dbReference type="NCBI Taxonomy" id="1127672"/>
    <lineage>
        <taxon>Bacteria</taxon>
        <taxon>Pseudomonadati</taxon>
        <taxon>Pseudomonadota</taxon>
        <taxon>Gammaproteobacteria</taxon>
        <taxon>Alteromonadales</taxon>
        <taxon>Alteromonadaceae</taxon>
        <taxon>Paraglaciecola</taxon>
    </lineage>
</organism>
<reference evidence="1 2" key="1">
    <citation type="journal article" date="2017" name="Antonie Van Leeuwenhoek">
        <title>Rhizobium rhizosphaerae sp. nov., a novel species isolated from rice rhizosphere.</title>
        <authorList>
            <person name="Zhao J.J."/>
            <person name="Zhang J."/>
            <person name="Zhang R.J."/>
            <person name="Zhang C.W."/>
            <person name="Yin H.Q."/>
            <person name="Zhang X.X."/>
        </authorList>
    </citation>
    <scope>NUCLEOTIDE SEQUENCE [LARGE SCALE GENOMIC DNA]</scope>
    <source>
        <strain evidence="1 2">S18K6</strain>
    </source>
</reference>
<dbReference type="Proteomes" id="UP000006320">
    <property type="component" value="Unassembled WGS sequence"/>
</dbReference>